<protein>
    <submittedName>
        <fullName evidence="1">Uncharacterized protein</fullName>
    </submittedName>
</protein>
<dbReference type="AlphaFoldDB" id="A0A0E9RLE2"/>
<accession>A0A0E9RLE2</accession>
<reference evidence="1" key="2">
    <citation type="journal article" date="2015" name="Fish Shellfish Immunol.">
        <title>Early steps in the European eel (Anguilla anguilla)-Vibrio vulnificus interaction in the gills: Role of the RtxA13 toxin.</title>
        <authorList>
            <person name="Callol A."/>
            <person name="Pajuelo D."/>
            <person name="Ebbesson L."/>
            <person name="Teles M."/>
            <person name="MacKenzie S."/>
            <person name="Amaro C."/>
        </authorList>
    </citation>
    <scope>NUCLEOTIDE SEQUENCE</scope>
</reference>
<proteinExistence type="predicted"/>
<sequence length="48" mass="5095">MKVSDQKYVGSKPLNVAAVRAGGILGHPQQTLISIATQRGMEDDRAVS</sequence>
<organism evidence="1">
    <name type="scientific">Anguilla anguilla</name>
    <name type="common">European freshwater eel</name>
    <name type="synonym">Muraena anguilla</name>
    <dbReference type="NCBI Taxonomy" id="7936"/>
    <lineage>
        <taxon>Eukaryota</taxon>
        <taxon>Metazoa</taxon>
        <taxon>Chordata</taxon>
        <taxon>Craniata</taxon>
        <taxon>Vertebrata</taxon>
        <taxon>Euteleostomi</taxon>
        <taxon>Actinopterygii</taxon>
        <taxon>Neopterygii</taxon>
        <taxon>Teleostei</taxon>
        <taxon>Anguilliformes</taxon>
        <taxon>Anguillidae</taxon>
        <taxon>Anguilla</taxon>
    </lineage>
</organism>
<reference evidence="1" key="1">
    <citation type="submission" date="2014-11" db="EMBL/GenBank/DDBJ databases">
        <authorList>
            <person name="Amaro Gonzalez C."/>
        </authorList>
    </citation>
    <scope>NUCLEOTIDE SEQUENCE</scope>
</reference>
<dbReference type="EMBL" id="GBXM01078616">
    <property type="protein sequence ID" value="JAH29961.1"/>
    <property type="molecule type" value="Transcribed_RNA"/>
</dbReference>
<name>A0A0E9RLE2_ANGAN</name>
<evidence type="ECO:0000313" key="1">
    <source>
        <dbReference type="EMBL" id="JAH29961.1"/>
    </source>
</evidence>